<reference evidence="5" key="1">
    <citation type="journal article" date="2019" name="Int. J. Syst. Evol. Microbiol.">
        <title>The Global Catalogue of Microorganisms (GCM) 10K type strain sequencing project: providing services to taxonomists for standard genome sequencing and annotation.</title>
        <authorList>
            <consortium name="The Broad Institute Genomics Platform"/>
            <consortium name="The Broad Institute Genome Sequencing Center for Infectious Disease"/>
            <person name="Wu L."/>
            <person name="Ma J."/>
        </authorList>
    </citation>
    <scope>NUCLEOTIDE SEQUENCE [LARGE SCALE GENOMIC DNA]</scope>
    <source>
        <strain evidence="5">CCUG 63287</strain>
    </source>
</reference>
<protein>
    <submittedName>
        <fullName evidence="4">MerR family transcriptional regulator</fullName>
    </submittedName>
</protein>
<dbReference type="EMBL" id="JBHSGD010000008">
    <property type="protein sequence ID" value="MFC4653137.1"/>
    <property type="molecule type" value="Genomic_DNA"/>
</dbReference>
<evidence type="ECO:0000313" key="4">
    <source>
        <dbReference type="EMBL" id="MFC4653137.1"/>
    </source>
</evidence>
<evidence type="ECO:0000259" key="3">
    <source>
        <dbReference type="PROSITE" id="PS50937"/>
    </source>
</evidence>
<feature type="domain" description="HTH merR-type" evidence="3">
    <location>
        <begin position="5"/>
        <end position="70"/>
    </location>
</feature>
<keyword evidence="5" id="KW-1185">Reference proteome</keyword>
<keyword evidence="1" id="KW-0238">DNA-binding</keyword>
<dbReference type="PROSITE" id="PS50937">
    <property type="entry name" value="HTH_MERR_2"/>
    <property type="match status" value="1"/>
</dbReference>
<evidence type="ECO:0000256" key="2">
    <source>
        <dbReference type="SAM" id="Coils"/>
    </source>
</evidence>
<dbReference type="Pfam" id="PF13411">
    <property type="entry name" value="MerR_1"/>
    <property type="match status" value="1"/>
</dbReference>
<gene>
    <name evidence="4" type="ORF">ACFO26_09495</name>
</gene>
<dbReference type="InterPro" id="IPR047057">
    <property type="entry name" value="MerR_fam"/>
</dbReference>
<dbReference type="InterPro" id="IPR000551">
    <property type="entry name" value="MerR-type_HTH_dom"/>
</dbReference>
<dbReference type="RefSeq" id="WP_213536285.1">
    <property type="nucleotide sequence ID" value="NZ_BOVQ01000006.1"/>
</dbReference>
<sequence>MAKHISKIAESLGISAPTLRFYEQKGLYKAPRTHSGIRTFDDETLRQIYSIVQYRKAGVPVDDVKKIVDTPEAREIHLNILKENQQKIQMQIEELQQTLDFLEFKIGCYQGENPAGQYYRLENEWLQAAKN</sequence>
<dbReference type="Gene3D" id="1.10.1660.10">
    <property type="match status" value="1"/>
</dbReference>
<dbReference type="Proteomes" id="UP001595987">
    <property type="component" value="Unassembled WGS sequence"/>
</dbReference>
<dbReference type="InterPro" id="IPR009061">
    <property type="entry name" value="DNA-bd_dom_put_sf"/>
</dbReference>
<dbReference type="PANTHER" id="PTHR30204">
    <property type="entry name" value="REDOX-CYCLING DRUG-SENSING TRANSCRIPTIONAL ACTIVATOR SOXR"/>
    <property type="match status" value="1"/>
</dbReference>
<organism evidence="4 5">
    <name type="scientific">Lactococcus nasutitermitis</name>
    <dbReference type="NCBI Taxonomy" id="1652957"/>
    <lineage>
        <taxon>Bacteria</taxon>
        <taxon>Bacillati</taxon>
        <taxon>Bacillota</taxon>
        <taxon>Bacilli</taxon>
        <taxon>Lactobacillales</taxon>
        <taxon>Streptococcaceae</taxon>
        <taxon>Lactococcus</taxon>
    </lineage>
</organism>
<evidence type="ECO:0000256" key="1">
    <source>
        <dbReference type="ARBA" id="ARBA00023125"/>
    </source>
</evidence>
<comment type="caution">
    <text evidence="4">The sequence shown here is derived from an EMBL/GenBank/DDBJ whole genome shotgun (WGS) entry which is preliminary data.</text>
</comment>
<dbReference type="PANTHER" id="PTHR30204:SF98">
    <property type="entry name" value="HTH-TYPE TRANSCRIPTIONAL REGULATOR ADHR"/>
    <property type="match status" value="1"/>
</dbReference>
<feature type="coiled-coil region" evidence="2">
    <location>
        <begin position="78"/>
        <end position="112"/>
    </location>
</feature>
<dbReference type="SUPFAM" id="SSF46955">
    <property type="entry name" value="Putative DNA-binding domain"/>
    <property type="match status" value="1"/>
</dbReference>
<dbReference type="SMART" id="SM00422">
    <property type="entry name" value="HTH_MERR"/>
    <property type="match status" value="1"/>
</dbReference>
<name>A0ABV9JFK2_9LACT</name>
<proteinExistence type="predicted"/>
<evidence type="ECO:0000313" key="5">
    <source>
        <dbReference type="Proteomes" id="UP001595987"/>
    </source>
</evidence>
<accession>A0ABV9JFK2</accession>
<dbReference type="PRINTS" id="PR00040">
    <property type="entry name" value="HTHMERR"/>
</dbReference>
<keyword evidence="2" id="KW-0175">Coiled coil</keyword>